<dbReference type="EMBL" id="JAHESD010000089">
    <property type="protein sequence ID" value="MBT1706187.1"/>
    <property type="molecule type" value="Genomic_DNA"/>
</dbReference>
<evidence type="ECO:0000256" key="16">
    <source>
        <dbReference type="ARBA" id="ARBA00023145"/>
    </source>
</evidence>
<dbReference type="PANTHER" id="PTHR12053:SF3">
    <property type="entry name" value="CARBOXYPEPTIDASE Q"/>
    <property type="match status" value="1"/>
</dbReference>
<evidence type="ECO:0000256" key="17">
    <source>
        <dbReference type="ARBA" id="ARBA00023180"/>
    </source>
</evidence>
<evidence type="ECO:0000256" key="12">
    <source>
        <dbReference type="ARBA" id="ARBA00022824"/>
    </source>
</evidence>
<evidence type="ECO:0000259" key="22">
    <source>
        <dbReference type="Pfam" id="PF04389"/>
    </source>
</evidence>
<keyword evidence="9" id="KW-0479">Metal-binding</keyword>
<dbReference type="InterPro" id="IPR039866">
    <property type="entry name" value="CPQ"/>
</dbReference>
<keyword evidence="12" id="KW-0256">Endoplasmic reticulum</keyword>
<evidence type="ECO:0000256" key="7">
    <source>
        <dbReference type="ARBA" id="ARBA00022645"/>
    </source>
</evidence>
<evidence type="ECO:0000256" key="18">
    <source>
        <dbReference type="ARBA" id="ARBA00023228"/>
    </source>
</evidence>
<protein>
    <recommendedName>
        <fullName evidence="5">Carboxypeptidase Q</fullName>
    </recommendedName>
    <alternativeName>
        <fullName evidence="20">Plasma glutamate carboxypeptidase</fullName>
    </alternativeName>
</protein>
<keyword evidence="7" id="KW-0121">Carboxypeptidase</keyword>
<evidence type="ECO:0000256" key="1">
    <source>
        <dbReference type="ARBA" id="ARBA00004240"/>
    </source>
</evidence>
<dbReference type="PANTHER" id="PTHR12053">
    <property type="entry name" value="PROTEASE FAMILY M28 PLASMA GLUTAMATE CARBOXYPEPTIDASE-RELATED"/>
    <property type="match status" value="1"/>
</dbReference>
<evidence type="ECO:0000256" key="14">
    <source>
        <dbReference type="ARBA" id="ARBA00023034"/>
    </source>
</evidence>
<evidence type="ECO:0000256" key="5">
    <source>
        <dbReference type="ARBA" id="ARBA00014116"/>
    </source>
</evidence>
<evidence type="ECO:0000256" key="13">
    <source>
        <dbReference type="ARBA" id="ARBA00022833"/>
    </source>
</evidence>
<keyword evidence="16" id="KW-0865">Zymogen</keyword>
<feature type="domain" description="Peptidase M28" evidence="22">
    <location>
        <begin position="308"/>
        <end position="513"/>
    </location>
</feature>
<keyword evidence="10 21" id="KW-0732">Signal</keyword>
<sequence>MKRIFYVILLSISTCCIPLFAQHKEKIDTAVVSKIKQEGLNRSQLMGMLSMLTDVHGPRLTNSPNYTKAAEYVKSTLEGMGLQNVHFDTWDETFGKGWELKKFTLQSLSPVYFPVIAYPKAWSPGVKGTIQADAVYLDIKNEDDINKYKGQLKGKIVLFSLPTPVKPGFTPDASRLNDSTLLQMANSGASEALTARRFQAATEPQRLAWLKWDLCQKEGAVAILEASPATRLEDGTITVAAATVPYPAEVPNEKRLRAYSANAPKILPQVVVAAEHYNRMVRQLQQNVPVKLELTLETAFTNASPGFNVIAEIPGTELKDEVVMIGAHLDSWHSGTGTTDNAAGSVVMMEAMRIIKTLGSNPRRTIRIALWGGEEQGLIGSRNYVKRVLGNRLDKTYPYDSIRLTPAAEKFSVYFNMDNGSGKYRGIYLQGNEAVAPIFRAWLKPFEKMGAATLTLRNTSGTDHLSFDAIGLPAFQFIQDPLEYGTRTHHTSMDLYDKAVEADLKHNAVVTATFAWLAANRDERIPRK</sequence>
<dbReference type="Proteomes" id="UP000772618">
    <property type="component" value="Unassembled WGS sequence"/>
</dbReference>
<organism evidence="23 24">
    <name type="scientific">Chryseosolibacter indicus</name>
    <dbReference type="NCBI Taxonomy" id="2782351"/>
    <lineage>
        <taxon>Bacteria</taxon>
        <taxon>Pseudomonadati</taxon>
        <taxon>Bacteroidota</taxon>
        <taxon>Cytophagia</taxon>
        <taxon>Cytophagales</taxon>
        <taxon>Chryseotaleaceae</taxon>
        <taxon>Chryseosolibacter</taxon>
    </lineage>
</organism>
<gene>
    <name evidence="23" type="ORF">KK060_23055</name>
</gene>
<keyword evidence="24" id="KW-1185">Reference proteome</keyword>
<comment type="subcellular location">
    <subcellularLocation>
        <location evidence="1">Endoplasmic reticulum</location>
    </subcellularLocation>
    <subcellularLocation>
        <location evidence="3">Golgi apparatus</location>
    </subcellularLocation>
    <subcellularLocation>
        <location evidence="2">Lysosome</location>
    </subcellularLocation>
    <subcellularLocation>
        <location evidence="4">Secreted</location>
    </subcellularLocation>
</comment>
<evidence type="ECO:0000256" key="15">
    <source>
        <dbReference type="ARBA" id="ARBA00023049"/>
    </source>
</evidence>
<feature type="chain" id="PRO_5045600044" description="Carboxypeptidase Q" evidence="21">
    <location>
        <begin position="22"/>
        <end position="528"/>
    </location>
</feature>
<comment type="caution">
    <text evidence="23">The sequence shown here is derived from an EMBL/GenBank/DDBJ whole genome shotgun (WGS) entry which is preliminary data.</text>
</comment>
<name>A0ABS5VXR4_9BACT</name>
<feature type="signal peptide" evidence="21">
    <location>
        <begin position="1"/>
        <end position="21"/>
    </location>
</feature>
<evidence type="ECO:0000256" key="20">
    <source>
        <dbReference type="ARBA" id="ARBA00033328"/>
    </source>
</evidence>
<evidence type="ECO:0000256" key="2">
    <source>
        <dbReference type="ARBA" id="ARBA00004371"/>
    </source>
</evidence>
<evidence type="ECO:0000256" key="21">
    <source>
        <dbReference type="SAM" id="SignalP"/>
    </source>
</evidence>
<evidence type="ECO:0000256" key="11">
    <source>
        <dbReference type="ARBA" id="ARBA00022801"/>
    </source>
</evidence>
<dbReference type="Pfam" id="PF04389">
    <property type="entry name" value="Peptidase_M28"/>
    <property type="match status" value="1"/>
</dbReference>
<keyword evidence="13" id="KW-0862">Zinc</keyword>
<comment type="subunit">
    <text evidence="19">Homodimer. The monomeric form is inactive while the homodimer is active.</text>
</comment>
<evidence type="ECO:0000256" key="9">
    <source>
        <dbReference type="ARBA" id="ARBA00022723"/>
    </source>
</evidence>
<accession>A0ABS5VXR4</accession>
<keyword evidence="18" id="KW-0458">Lysosome</keyword>
<keyword evidence="11" id="KW-0378">Hydrolase</keyword>
<dbReference type="SUPFAM" id="SSF53187">
    <property type="entry name" value="Zn-dependent exopeptidases"/>
    <property type="match status" value="1"/>
</dbReference>
<dbReference type="Gene3D" id="3.40.630.10">
    <property type="entry name" value="Zn peptidases"/>
    <property type="match status" value="2"/>
</dbReference>
<evidence type="ECO:0000256" key="4">
    <source>
        <dbReference type="ARBA" id="ARBA00004613"/>
    </source>
</evidence>
<reference evidence="23 24" key="1">
    <citation type="submission" date="2021-05" db="EMBL/GenBank/DDBJ databases">
        <title>A Polyphasic approach of four new species of the genus Ohtaekwangia: Ohtaekwangia histidinii sp. nov., Ohtaekwangia cretensis sp. nov., Ohtaekwangia indiensis sp. nov., Ohtaekwangia reichenbachii sp. nov. from diverse environment.</title>
        <authorList>
            <person name="Octaviana S."/>
        </authorList>
    </citation>
    <scope>NUCLEOTIDE SEQUENCE [LARGE SCALE GENOMIC DNA]</scope>
    <source>
        <strain evidence="23 24">PWU20</strain>
    </source>
</reference>
<keyword evidence="15" id="KW-0482">Metalloprotease</keyword>
<evidence type="ECO:0000256" key="8">
    <source>
        <dbReference type="ARBA" id="ARBA00022670"/>
    </source>
</evidence>
<evidence type="ECO:0000256" key="6">
    <source>
        <dbReference type="ARBA" id="ARBA00022525"/>
    </source>
</evidence>
<evidence type="ECO:0000256" key="3">
    <source>
        <dbReference type="ARBA" id="ARBA00004555"/>
    </source>
</evidence>
<proteinExistence type="predicted"/>
<keyword evidence="17" id="KW-0325">Glycoprotein</keyword>
<dbReference type="RefSeq" id="WP_254157267.1">
    <property type="nucleotide sequence ID" value="NZ_JAHESD010000089.1"/>
</dbReference>
<evidence type="ECO:0000313" key="23">
    <source>
        <dbReference type="EMBL" id="MBT1706187.1"/>
    </source>
</evidence>
<dbReference type="InterPro" id="IPR007484">
    <property type="entry name" value="Peptidase_M28"/>
</dbReference>
<keyword evidence="14" id="KW-0333">Golgi apparatus</keyword>
<keyword evidence="6" id="KW-0964">Secreted</keyword>
<keyword evidence="8" id="KW-0645">Protease</keyword>
<evidence type="ECO:0000313" key="24">
    <source>
        <dbReference type="Proteomes" id="UP000772618"/>
    </source>
</evidence>
<evidence type="ECO:0000256" key="10">
    <source>
        <dbReference type="ARBA" id="ARBA00022729"/>
    </source>
</evidence>
<evidence type="ECO:0000256" key="19">
    <source>
        <dbReference type="ARBA" id="ARBA00025833"/>
    </source>
</evidence>